<proteinExistence type="predicted"/>
<comment type="caution">
    <text evidence="1">The sequence shown here is derived from an EMBL/GenBank/DDBJ whole genome shotgun (WGS) entry which is preliminary data.</text>
</comment>
<organism evidence="1 2">
    <name type="scientific">Araneus ventricosus</name>
    <name type="common">Orbweaver spider</name>
    <name type="synonym">Epeira ventricosa</name>
    <dbReference type="NCBI Taxonomy" id="182803"/>
    <lineage>
        <taxon>Eukaryota</taxon>
        <taxon>Metazoa</taxon>
        <taxon>Ecdysozoa</taxon>
        <taxon>Arthropoda</taxon>
        <taxon>Chelicerata</taxon>
        <taxon>Arachnida</taxon>
        <taxon>Araneae</taxon>
        <taxon>Araneomorphae</taxon>
        <taxon>Entelegynae</taxon>
        <taxon>Araneoidea</taxon>
        <taxon>Araneidae</taxon>
        <taxon>Araneus</taxon>
    </lineage>
</organism>
<sequence length="74" mass="7953">MSGTMTSRTKKQLENCGVPKVCGIIAGCVSVLNLHEPLSRPSGDVISILSNGDEALQYLRRCTTCSLSHLFVCI</sequence>
<keyword evidence="2" id="KW-1185">Reference proteome</keyword>
<evidence type="ECO:0000313" key="1">
    <source>
        <dbReference type="EMBL" id="GBM38499.1"/>
    </source>
</evidence>
<protein>
    <submittedName>
        <fullName evidence="1">Uncharacterized protein</fullName>
    </submittedName>
</protein>
<dbReference type="EMBL" id="BGPR01000870">
    <property type="protein sequence ID" value="GBM38499.1"/>
    <property type="molecule type" value="Genomic_DNA"/>
</dbReference>
<evidence type="ECO:0000313" key="2">
    <source>
        <dbReference type="Proteomes" id="UP000499080"/>
    </source>
</evidence>
<dbReference type="Proteomes" id="UP000499080">
    <property type="component" value="Unassembled WGS sequence"/>
</dbReference>
<gene>
    <name evidence="1" type="ORF">AVEN_24591_1</name>
</gene>
<dbReference type="AlphaFoldDB" id="A0A4Y2FDX1"/>
<accession>A0A4Y2FDX1</accession>
<reference evidence="1 2" key="1">
    <citation type="journal article" date="2019" name="Sci. Rep.">
        <title>Orb-weaving spider Araneus ventricosus genome elucidates the spidroin gene catalogue.</title>
        <authorList>
            <person name="Kono N."/>
            <person name="Nakamura H."/>
            <person name="Ohtoshi R."/>
            <person name="Moran D.A.P."/>
            <person name="Shinohara A."/>
            <person name="Yoshida Y."/>
            <person name="Fujiwara M."/>
            <person name="Mori M."/>
            <person name="Tomita M."/>
            <person name="Arakawa K."/>
        </authorList>
    </citation>
    <scope>NUCLEOTIDE SEQUENCE [LARGE SCALE GENOMIC DNA]</scope>
</reference>
<name>A0A4Y2FDX1_ARAVE</name>